<dbReference type="PANTHER" id="PTHR10188">
    <property type="entry name" value="L-ASPARAGINASE"/>
    <property type="match status" value="1"/>
</dbReference>
<proteinExistence type="predicted"/>
<evidence type="ECO:0000313" key="4">
    <source>
        <dbReference type="EMBL" id="RFU30881.1"/>
    </source>
</evidence>
<feature type="region of interest" description="Disordered" evidence="3">
    <location>
        <begin position="245"/>
        <end position="268"/>
    </location>
</feature>
<dbReference type="STRING" id="5539.A0A3E2HCN7"/>
<feature type="non-terminal residue" evidence="4">
    <location>
        <position position="1"/>
    </location>
</feature>
<feature type="site" description="Cleavage; by autolysis" evidence="2">
    <location>
        <begin position="417"/>
        <end position="418"/>
    </location>
</feature>
<dbReference type="AlphaFoldDB" id="A0A3E2HCN7"/>
<dbReference type="PANTHER" id="PTHR10188:SF8">
    <property type="entry name" value="THREONINE ASPARTASE 1"/>
    <property type="match status" value="1"/>
</dbReference>
<gene>
    <name evidence="4" type="ORF">B7463_g5442</name>
</gene>
<dbReference type="SUPFAM" id="SSF56235">
    <property type="entry name" value="N-terminal nucleophile aminohydrolases (Ntn hydrolases)"/>
    <property type="match status" value="1"/>
</dbReference>
<dbReference type="Pfam" id="PF01112">
    <property type="entry name" value="Asparaginase_2"/>
    <property type="match status" value="2"/>
</dbReference>
<dbReference type="GO" id="GO:0051604">
    <property type="term" value="P:protein maturation"/>
    <property type="evidence" value="ECO:0007669"/>
    <property type="project" value="TreeGrafter"/>
</dbReference>
<dbReference type="GO" id="GO:0004298">
    <property type="term" value="F:threonine-type endopeptidase activity"/>
    <property type="evidence" value="ECO:0007669"/>
    <property type="project" value="InterPro"/>
</dbReference>
<dbReference type="InterPro" id="IPR037464">
    <property type="entry name" value="Taspase1"/>
</dbReference>
<evidence type="ECO:0000313" key="5">
    <source>
        <dbReference type="Proteomes" id="UP000258309"/>
    </source>
</evidence>
<dbReference type="Gene3D" id="3.60.20.30">
    <property type="entry name" value="(Glycosyl)asparaginase"/>
    <property type="match status" value="1"/>
</dbReference>
<dbReference type="InterPro" id="IPR029055">
    <property type="entry name" value="Ntn_hydrolases_N"/>
</dbReference>
<organism evidence="4 5">
    <name type="scientific">Scytalidium lignicola</name>
    <name type="common">Hyphomycete</name>
    <dbReference type="NCBI Taxonomy" id="5539"/>
    <lineage>
        <taxon>Eukaryota</taxon>
        <taxon>Fungi</taxon>
        <taxon>Dikarya</taxon>
        <taxon>Ascomycota</taxon>
        <taxon>Pezizomycotina</taxon>
        <taxon>Leotiomycetes</taxon>
        <taxon>Leotiomycetes incertae sedis</taxon>
        <taxon>Scytalidium</taxon>
    </lineage>
</organism>
<dbReference type="OrthoDB" id="77601at2759"/>
<protein>
    <submittedName>
        <fullName evidence="4">Uncharacterized protein</fullName>
    </submittedName>
</protein>
<name>A0A3E2HCN7_SCYLI</name>
<reference evidence="4 5" key="1">
    <citation type="submission" date="2018-05" db="EMBL/GenBank/DDBJ databases">
        <title>Draft genome sequence of Scytalidium lignicola DSM 105466, a ubiquitous saprotrophic fungus.</title>
        <authorList>
            <person name="Buettner E."/>
            <person name="Gebauer A.M."/>
            <person name="Hofrichter M."/>
            <person name="Liers C."/>
            <person name="Kellner H."/>
        </authorList>
    </citation>
    <scope>NUCLEOTIDE SEQUENCE [LARGE SCALE GENOMIC DNA]</scope>
    <source>
        <strain evidence="4 5">DSM 105466</strain>
    </source>
</reference>
<accession>A0A3E2HCN7</accession>
<dbReference type="FunFam" id="3.60.20.30:FF:000007">
    <property type="entry name" value="Similar to threonine aspartase"/>
    <property type="match status" value="1"/>
</dbReference>
<evidence type="ECO:0000256" key="1">
    <source>
        <dbReference type="PIRSR" id="PIRSR600246-1"/>
    </source>
</evidence>
<sequence>MEPFGSSGETTPSTKSSSPASDWLAAELLHEQQSPPVPVCAIFVHAGAGYHSPANEHIHLSACNSAARMAMKILRAGGTAVDAVEMAIKVLEDHEITNAGYGSNLSIEGVVECDATIIDYLGRSGACGATAQIKNPINLARVIYETSNQPLSLRRVPPNLLVGQGATDFAWEHGLPVVPHGMIVSRIARDRFLRWRDDLRRIEGKELSPTTDALTGFQNDEADIRIREEEDRERNKHRRDHANALLNSTWNEGQVDSPQPSTRWQSSSQESLIILNAQASQIETNLSPRPIQRAGHDFQDLSSASLDIPRIATSSSLKRPRYGNEQSDGEDYTDIKTGFSRFNPALDPRSQYVETTLPISATMGAKGTLVSQQGRIETIENPLRRSEPISQSTSAVKGPAITHQVEPTNKDEDVITDTVGAIAIDMFGHIAAGSSSGGIGMKHRGRVGPAALVGIGTAIVPADDDDEESISVAAVTSGTGEHMATTIASQKCAERLYYNTKRARGGASISVTEEEALESFIQSDFLGHPSVSRSNSTGAIGVMAVKKTPYGYFLYFAHNTESFALASMHSNEKEAKCVMSRMSSHGKVVQGGRKVRLD</sequence>
<feature type="non-terminal residue" evidence="4">
    <location>
        <position position="598"/>
    </location>
</feature>
<feature type="region of interest" description="Disordered" evidence="3">
    <location>
        <begin position="1"/>
        <end position="20"/>
    </location>
</feature>
<dbReference type="OMA" id="MKHRGRI"/>
<keyword evidence="5" id="KW-1185">Reference proteome</keyword>
<dbReference type="CDD" id="cd04514">
    <property type="entry name" value="Taspase1_like"/>
    <property type="match status" value="2"/>
</dbReference>
<evidence type="ECO:0000256" key="3">
    <source>
        <dbReference type="SAM" id="MobiDB-lite"/>
    </source>
</evidence>
<dbReference type="EMBL" id="NCSJ02000089">
    <property type="protein sequence ID" value="RFU30881.1"/>
    <property type="molecule type" value="Genomic_DNA"/>
</dbReference>
<comment type="caution">
    <text evidence="4">The sequence shown here is derived from an EMBL/GenBank/DDBJ whole genome shotgun (WGS) entry which is preliminary data.</text>
</comment>
<dbReference type="InterPro" id="IPR000246">
    <property type="entry name" value="Peptidase_T2"/>
</dbReference>
<dbReference type="GO" id="GO:0005737">
    <property type="term" value="C:cytoplasm"/>
    <property type="evidence" value="ECO:0007669"/>
    <property type="project" value="TreeGrafter"/>
</dbReference>
<dbReference type="Proteomes" id="UP000258309">
    <property type="component" value="Unassembled WGS sequence"/>
</dbReference>
<evidence type="ECO:0000256" key="2">
    <source>
        <dbReference type="PIRSR" id="PIRSR600246-3"/>
    </source>
</evidence>
<feature type="active site" description="Nucleophile" evidence="1">
    <location>
        <position position="418"/>
    </location>
</feature>